<evidence type="ECO:0000313" key="2">
    <source>
        <dbReference type="EMBL" id="ABV72570.1"/>
    </source>
</evidence>
<feature type="region of interest" description="Disordered" evidence="1">
    <location>
        <begin position="1"/>
        <end position="30"/>
    </location>
</feature>
<feature type="region of interest" description="Disordered" evidence="1">
    <location>
        <begin position="173"/>
        <end position="192"/>
    </location>
</feature>
<dbReference type="EMBL" id="EU153230">
    <property type="protein sequence ID" value="ABV72570.1"/>
    <property type="molecule type" value="mRNA"/>
</dbReference>
<protein>
    <submittedName>
        <fullName evidence="2">Uncharacterized protein</fullName>
    </submittedName>
</protein>
<dbReference type="InterPro" id="IPR038581">
    <property type="entry name" value="ODC_AZ_sf"/>
</dbReference>
<reference evidence="2" key="1">
    <citation type="journal article" date="2008" name="J. Phycol.">
        <title>mRNA EDITING AND SPLICED-LEADER RNA TRANS-SPLICING GROUPS OXYRRHIS, NOCTILUCA, HETEROCAPSA, AND AMPHIDINIUM AS BASAL LINEAGES OF DINOFLAGELLATES.</title>
        <authorList>
            <person name="Zhang H."/>
            <person name="Lin S."/>
        </authorList>
    </citation>
    <scope>NUCLEOTIDE SEQUENCE</scope>
    <source>
        <strain evidence="2">CCMP1975</strain>
    </source>
</reference>
<evidence type="ECO:0000256" key="1">
    <source>
        <dbReference type="SAM" id="MobiDB-lite"/>
    </source>
</evidence>
<sequence>MLDDGGDDVDGSMCPPPPASSLASGGGYNQTSHQLGVEAVPIKLWSSEEDPRSGVGFTCAHDVANATLFAKLESKESGDDDALSSATERSMKGAISTLLDVAEALNSRKITLGLSPEHAGCTELVCSLLYLGFQVIPASKSPLVNTALSLDFDIGFPSGGPFSSGLCTGTSDCSTSADDDGLLDSESPCDSD</sequence>
<name>A8I1Y9_HETRO</name>
<proteinExistence type="evidence at transcript level"/>
<feature type="compositionally biased region" description="Acidic residues" evidence="1">
    <location>
        <begin position="177"/>
        <end position="192"/>
    </location>
</feature>
<organism evidence="2">
    <name type="scientific">Heterocapsa rotundata</name>
    <name type="common">Dinoflagellate</name>
    <name type="synonym">Amphidinium rotundatum</name>
    <dbReference type="NCBI Taxonomy" id="89963"/>
    <lineage>
        <taxon>Eukaryota</taxon>
        <taxon>Sar</taxon>
        <taxon>Alveolata</taxon>
        <taxon>Dinophyceae</taxon>
        <taxon>Peridiniales</taxon>
        <taxon>Heterocapsaceae</taxon>
        <taxon>Heterocapsa</taxon>
    </lineage>
</organism>
<dbReference type="Gene3D" id="3.40.630.60">
    <property type="match status" value="1"/>
</dbReference>
<accession>A8I1Y9</accession>
<feature type="compositionally biased region" description="Acidic residues" evidence="1">
    <location>
        <begin position="1"/>
        <end position="10"/>
    </location>
</feature>
<dbReference type="AlphaFoldDB" id="A8I1Y9"/>